<dbReference type="GO" id="GO:0016020">
    <property type="term" value="C:membrane"/>
    <property type="evidence" value="ECO:0007669"/>
    <property type="project" value="InterPro"/>
</dbReference>
<accession>A0A2V2N9Y7</accession>
<keyword evidence="6" id="KW-1185">Reference proteome</keyword>
<dbReference type="GO" id="GO:0007165">
    <property type="term" value="P:signal transduction"/>
    <property type="evidence" value="ECO:0007669"/>
    <property type="project" value="UniProtKB-KW"/>
</dbReference>
<dbReference type="Gene3D" id="3.30.450.20">
    <property type="entry name" value="PAS domain"/>
    <property type="match status" value="3"/>
</dbReference>
<feature type="domain" description="Methyl-accepting transducer" evidence="4">
    <location>
        <begin position="793"/>
        <end position="1029"/>
    </location>
</feature>
<dbReference type="Pfam" id="PF18947">
    <property type="entry name" value="HAMP_2"/>
    <property type="match status" value="1"/>
</dbReference>
<dbReference type="SUPFAM" id="SSF58104">
    <property type="entry name" value="Methyl-accepting chemotaxis protein (MCP) signaling domain"/>
    <property type="match status" value="1"/>
</dbReference>
<dbReference type="Proteomes" id="UP000245934">
    <property type="component" value="Unassembled WGS sequence"/>
</dbReference>
<reference evidence="5 6" key="1">
    <citation type="submission" date="2018-05" db="EMBL/GenBank/DDBJ databases">
        <title>Draft genome of Methanospirillum stamsii Pt1.</title>
        <authorList>
            <person name="Dueholm M.S."/>
            <person name="Nielsen P.H."/>
            <person name="Bakmann L.F."/>
            <person name="Otzen D.E."/>
        </authorList>
    </citation>
    <scope>NUCLEOTIDE SEQUENCE [LARGE SCALE GENOMIC DNA]</scope>
    <source>
        <strain evidence="5 6">Pt1</strain>
    </source>
</reference>
<dbReference type="Gene3D" id="1.10.287.950">
    <property type="entry name" value="Methyl-accepting chemotaxis protein"/>
    <property type="match status" value="1"/>
</dbReference>
<gene>
    <name evidence="5" type="ORF">DLD82_11050</name>
</gene>
<evidence type="ECO:0000256" key="3">
    <source>
        <dbReference type="PROSITE-ProRule" id="PRU00284"/>
    </source>
</evidence>
<evidence type="ECO:0000256" key="2">
    <source>
        <dbReference type="ARBA" id="ARBA00029447"/>
    </source>
</evidence>
<sequence>MDTIIYKKFQENELVGEEMTAHDYADLLSQADCDTVRKLIQVLPVPTLVIRNNTIEYGNQAFKTLFHLDGDDSGRDPVTLFSPEQEDNTSAATTLSSLMRQVSPDNTVSRDLIAIKSDKALFPVRITLVPVTWNKEDSFLMTILDISKEVANTKKIEAFTDEVAWYRSILDAVQFPIHVTDLDMNWTFMNKAFEAVLLKNKVIKDRESALGLPCHTANATICRTEGCGIHQLRTKGITESYFEWQGMNGKQVTKEVVNAKGETIGYVETVQDLTDILSVQEYTKREVDRIDENLKRLAEGNLEFNLKINEPDQYTKAEYEAFKKMNERLLMVHDSYGAVIADIKTVTEALVKGDLNVRADVLKHQGDNRKVIEGLNATVDAMADKVAWYRSILDAVQFPIHVTDLDMNWTFMNKAFEAVLLKNKVIKDRESAMGLPCHTANATICRTEGCGIHQLRTKGVTESYFEWQGMNGKQVTKEVVNAKGETIGYVETVQDLTDQLNQIAYYQSILDAVPFPIHVMDMDMRWTFLNKAFEKLLIDNRVIKDRESAYGLPCHTANANICKTNKCGITQLKTTGENETYFDWMGSSCKQTTALVLDGQGNSVGYVETVQDLTEQLSLIAFLKAEVDRLSANIEKLSEGDFTLNMEITRADVHAKEAEEMFKVINGNVDKLLINLENLTADAIHLSEKAVLGELSTRIDLERYHGEFQKVMKGINETLDSVMEPANEAMRLCTSYANYNFKDRFNMAVHAEGDWIALKNALNSIGVQVSAAVNLIIQQVNDLSINVEQSNATVEEVSAGAQQIAINANKVSQNAENGGEGIRQVLRAMEDLNETVAAVSRKTEAVSGSSNQANTFAREGIDLAEKSEHAMDEITQSTEEVNLIVTDINHEMDEIGKIVHLISDIANQTNLLALNAAIEAARAGEAGRGFAVVAAEVKSLAQDSRRSAENITGMIGKLQNKTKKATEAMKLSSTAVKEGGDSLQQTVRAFTEIADTIEGINNNIVEVASASEEQAASVEEVTASIQEVSNMIESTAHEAGDSAAATEEATASLEEISKLMASVVTIVDSVSHEMKKFTV</sequence>
<dbReference type="EMBL" id="QGMZ01000020">
    <property type="protein sequence ID" value="PWR73288.1"/>
    <property type="molecule type" value="Genomic_DNA"/>
</dbReference>
<organism evidence="5 6">
    <name type="scientific">Methanospirillum stamsii</name>
    <dbReference type="NCBI Taxonomy" id="1277351"/>
    <lineage>
        <taxon>Archaea</taxon>
        <taxon>Methanobacteriati</taxon>
        <taxon>Methanobacteriota</taxon>
        <taxon>Stenosarchaea group</taxon>
        <taxon>Methanomicrobia</taxon>
        <taxon>Methanomicrobiales</taxon>
        <taxon>Methanospirillaceae</taxon>
        <taxon>Methanospirillum</taxon>
    </lineage>
</organism>
<proteinExistence type="inferred from homology"/>
<evidence type="ECO:0000313" key="6">
    <source>
        <dbReference type="Proteomes" id="UP000245934"/>
    </source>
</evidence>
<dbReference type="Pfam" id="PF00015">
    <property type="entry name" value="MCPsignal"/>
    <property type="match status" value="1"/>
</dbReference>
<dbReference type="AlphaFoldDB" id="A0A2V2N9Y7"/>
<dbReference type="InterPro" id="IPR004089">
    <property type="entry name" value="MCPsignal_dom"/>
</dbReference>
<name>A0A2V2N9Y7_9EURY</name>
<dbReference type="SMART" id="SM00091">
    <property type="entry name" value="PAS"/>
    <property type="match status" value="4"/>
</dbReference>
<dbReference type="InterPro" id="IPR003660">
    <property type="entry name" value="HAMP_dom"/>
</dbReference>
<evidence type="ECO:0000259" key="4">
    <source>
        <dbReference type="PROSITE" id="PS50111"/>
    </source>
</evidence>
<comment type="caution">
    <text evidence="5">The sequence shown here is derived from an EMBL/GenBank/DDBJ whole genome shotgun (WGS) entry which is preliminary data.</text>
</comment>
<dbReference type="SUPFAM" id="SSF55785">
    <property type="entry name" value="PYP-like sensor domain (PAS domain)"/>
    <property type="match status" value="4"/>
</dbReference>
<dbReference type="Gene3D" id="1.20.120.1530">
    <property type="match status" value="2"/>
</dbReference>
<dbReference type="Pfam" id="PF13188">
    <property type="entry name" value="PAS_8"/>
    <property type="match status" value="1"/>
</dbReference>
<dbReference type="SMART" id="SM00283">
    <property type="entry name" value="MA"/>
    <property type="match status" value="1"/>
</dbReference>
<dbReference type="InterPro" id="IPR035965">
    <property type="entry name" value="PAS-like_dom_sf"/>
</dbReference>
<dbReference type="PROSITE" id="PS50111">
    <property type="entry name" value="CHEMOTAXIS_TRANSDUC_2"/>
    <property type="match status" value="1"/>
</dbReference>
<dbReference type="CDD" id="cd11386">
    <property type="entry name" value="MCP_signal"/>
    <property type="match status" value="1"/>
</dbReference>
<comment type="similarity">
    <text evidence="2">Belongs to the methyl-accepting chemotaxis (MCP) protein family.</text>
</comment>
<evidence type="ECO:0000313" key="5">
    <source>
        <dbReference type="EMBL" id="PWR73288.1"/>
    </source>
</evidence>
<dbReference type="PANTHER" id="PTHR32089:SF112">
    <property type="entry name" value="LYSOZYME-LIKE PROTEIN-RELATED"/>
    <property type="match status" value="1"/>
</dbReference>
<evidence type="ECO:0000256" key="1">
    <source>
        <dbReference type="ARBA" id="ARBA00023224"/>
    </source>
</evidence>
<keyword evidence="1 3" id="KW-0807">Transducer</keyword>
<dbReference type="PANTHER" id="PTHR32089">
    <property type="entry name" value="METHYL-ACCEPTING CHEMOTAXIS PROTEIN MCPB"/>
    <property type="match status" value="1"/>
</dbReference>
<protein>
    <recommendedName>
        <fullName evidence="4">Methyl-accepting transducer domain-containing protein</fullName>
    </recommendedName>
</protein>
<dbReference type="InterPro" id="IPR000014">
    <property type="entry name" value="PAS"/>
</dbReference>
<dbReference type="Pfam" id="PF13426">
    <property type="entry name" value="PAS_9"/>
    <property type="match status" value="1"/>
</dbReference>